<dbReference type="Proteomes" id="UP000309601">
    <property type="component" value="Unassembled WGS sequence"/>
</dbReference>
<feature type="transmembrane region" description="Helical" evidence="2">
    <location>
        <begin position="219"/>
        <end position="242"/>
    </location>
</feature>
<evidence type="ECO:0000313" key="6">
    <source>
        <dbReference type="EMBL" id="TIC65218.1"/>
    </source>
</evidence>
<dbReference type="EMBL" id="SPRX01000025">
    <property type="protein sequence ID" value="TIC65218.1"/>
    <property type="molecule type" value="Genomic_DNA"/>
</dbReference>
<proteinExistence type="predicted"/>
<evidence type="ECO:0008006" key="15">
    <source>
        <dbReference type="Google" id="ProtNLM"/>
    </source>
</evidence>
<feature type="transmembrane region" description="Helical" evidence="2">
    <location>
        <begin position="15"/>
        <end position="35"/>
    </location>
</feature>
<dbReference type="OrthoDB" id="3232296at2759"/>
<dbReference type="EMBL" id="SPRC01000025">
    <property type="protein sequence ID" value="TIB78586.1"/>
    <property type="molecule type" value="Genomic_DNA"/>
</dbReference>
<evidence type="ECO:0000313" key="10">
    <source>
        <dbReference type="Proteomes" id="UP000305647"/>
    </source>
</evidence>
<evidence type="ECO:0000313" key="5">
    <source>
        <dbReference type="EMBL" id="TIC34256.1"/>
    </source>
</evidence>
<accession>A0A4T0RU85</accession>
<feature type="compositionally biased region" description="Low complexity" evidence="1">
    <location>
        <begin position="332"/>
        <end position="343"/>
    </location>
</feature>
<feature type="region of interest" description="Disordered" evidence="1">
    <location>
        <begin position="326"/>
        <end position="349"/>
    </location>
</feature>
<evidence type="ECO:0000313" key="11">
    <source>
        <dbReference type="Proteomes" id="UP000307169"/>
    </source>
</evidence>
<dbReference type="Proteomes" id="UP000310708">
    <property type="component" value="Unassembled WGS sequence"/>
</dbReference>
<evidence type="ECO:0000313" key="12">
    <source>
        <dbReference type="Proteomes" id="UP000309601"/>
    </source>
</evidence>
<feature type="transmembrane region" description="Helical" evidence="2">
    <location>
        <begin position="47"/>
        <end position="67"/>
    </location>
</feature>
<dbReference type="Proteomes" id="UP000307169">
    <property type="component" value="Unassembled WGS sequence"/>
</dbReference>
<organism evidence="4 11">
    <name type="scientific">Wallemia mellicola</name>
    <dbReference type="NCBI Taxonomy" id="1708541"/>
    <lineage>
        <taxon>Eukaryota</taxon>
        <taxon>Fungi</taxon>
        <taxon>Dikarya</taxon>
        <taxon>Basidiomycota</taxon>
        <taxon>Wallemiomycotina</taxon>
        <taxon>Wallemiomycetes</taxon>
        <taxon>Wallemiales</taxon>
        <taxon>Wallemiaceae</taxon>
        <taxon>Wallemia</taxon>
    </lineage>
</organism>
<dbReference type="OMA" id="CISWIMS"/>
<dbReference type="EMBL" id="SPRW01000009">
    <property type="protein sequence ID" value="TIC68422.1"/>
    <property type="molecule type" value="Genomic_DNA"/>
</dbReference>
<dbReference type="Proteomes" id="UP000305647">
    <property type="component" value="Unassembled WGS sequence"/>
</dbReference>
<keyword evidence="2" id="KW-1133">Transmembrane helix</keyword>
<feature type="transmembrane region" description="Helical" evidence="2">
    <location>
        <begin position="254"/>
        <end position="273"/>
    </location>
</feature>
<keyword evidence="2" id="KW-0472">Membrane</keyword>
<comment type="caution">
    <text evidence="4">The sequence shown here is derived from an EMBL/GenBank/DDBJ whole genome shotgun (WGS) entry which is preliminary data.</text>
</comment>
<evidence type="ECO:0000256" key="2">
    <source>
        <dbReference type="SAM" id="Phobius"/>
    </source>
</evidence>
<dbReference type="Proteomes" id="UP000310685">
    <property type="component" value="Unassembled WGS sequence"/>
</dbReference>
<sequence length="349" mass="38774">MNSSALFELADDRHLNAYFGIIIAGSIGHLILFIITIASKRIQKNIILLQFYALFCIILWFDAILLWTGHKNSLTEDIPTAIRIINATVRGTGLIMNSCTSLIVTMRIWATVNAAKATSFSQLKDYIDSPIIVVIPWLLGMPFFIAHLVASIQDTNNVIRTPYFCVILNEKLNLATALTSTVVMFVLMIVAFWTAIIFIRLRVSQIGLVKVRKTIDIQLTSRIVLFLYYSITSLVVLLQATIEFQGFKTGPTLTFAATGLVAFVIFLIQADVLKAIAIYFNLSDSPTPTNSHSQSRSTNTTEALIPRRKLSLSIFLPPKARVRDNNINNTVSQSTSKSASTQSFPLLPL</sequence>
<reference evidence="9 10" key="1">
    <citation type="submission" date="2019-03" db="EMBL/GenBank/DDBJ databases">
        <title>Sequencing 25 genomes of Wallemia mellicola.</title>
        <authorList>
            <person name="Gostincar C."/>
        </authorList>
    </citation>
    <scope>NUCLEOTIDE SEQUENCE [LARGE SCALE GENOMIC DNA]</scope>
    <source>
        <strain evidence="4 11">EXF-1262</strain>
        <strain evidence="7 12">EXF-1274</strain>
        <strain evidence="8 9">EXF-1277</strain>
        <strain evidence="3 13">EXF-6152</strain>
        <strain evidence="6 14">EXF-757</strain>
        <strain evidence="5 10">EXF-8738</strain>
    </source>
</reference>
<feature type="transmembrane region" description="Helical" evidence="2">
    <location>
        <begin position="172"/>
        <end position="199"/>
    </location>
</feature>
<evidence type="ECO:0000313" key="13">
    <source>
        <dbReference type="Proteomes" id="UP000310685"/>
    </source>
</evidence>
<dbReference type="AlphaFoldDB" id="A0A4T0RU85"/>
<evidence type="ECO:0000313" key="3">
    <source>
        <dbReference type="EMBL" id="TIB78586.1"/>
    </source>
</evidence>
<evidence type="ECO:0000313" key="7">
    <source>
        <dbReference type="EMBL" id="TIC68422.1"/>
    </source>
</evidence>
<feature type="transmembrane region" description="Helical" evidence="2">
    <location>
        <begin position="87"/>
        <end position="110"/>
    </location>
</feature>
<name>A0A4T0RU85_9BASI</name>
<dbReference type="EMBL" id="SPRV01000010">
    <property type="protein sequence ID" value="TIC69304.1"/>
    <property type="molecule type" value="Genomic_DNA"/>
</dbReference>
<evidence type="ECO:0000313" key="8">
    <source>
        <dbReference type="EMBL" id="TIC69304.1"/>
    </source>
</evidence>
<dbReference type="Proteomes" id="UP000305362">
    <property type="component" value="Unassembled WGS sequence"/>
</dbReference>
<evidence type="ECO:0000313" key="9">
    <source>
        <dbReference type="Proteomes" id="UP000305362"/>
    </source>
</evidence>
<feature type="transmembrane region" description="Helical" evidence="2">
    <location>
        <begin position="131"/>
        <end position="152"/>
    </location>
</feature>
<evidence type="ECO:0000313" key="14">
    <source>
        <dbReference type="Proteomes" id="UP000310708"/>
    </source>
</evidence>
<dbReference type="EMBL" id="SPRO01000002">
    <property type="protein sequence ID" value="TIC34256.1"/>
    <property type="molecule type" value="Genomic_DNA"/>
</dbReference>
<evidence type="ECO:0000313" key="4">
    <source>
        <dbReference type="EMBL" id="TIC00431.1"/>
    </source>
</evidence>
<dbReference type="EMBL" id="SPRH01000023">
    <property type="protein sequence ID" value="TIC00431.1"/>
    <property type="molecule type" value="Genomic_DNA"/>
</dbReference>
<evidence type="ECO:0000256" key="1">
    <source>
        <dbReference type="SAM" id="MobiDB-lite"/>
    </source>
</evidence>
<gene>
    <name evidence="6" type="ORF">E3Q01_02269</name>
    <name evidence="7" type="ORF">E3Q02_01179</name>
    <name evidence="8" type="ORF">E3Q03_01348</name>
    <name evidence="5" type="ORF">E3Q10_00287</name>
    <name evidence="4" type="ORF">E3Q17_02215</name>
    <name evidence="3" type="ORF">E3Q22_02528</name>
</gene>
<protein>
    <recommendedName>
        <fullName evidence="15">G-protein coupled receptors family 2 profile 2 domain-containing protein</fullName>
    </recommendedName>
</protein>
<keyword evidence="2" id="KW-0812">Transmembrane</keyword>